<protein>
    <submittedName>
        <fullName evidence="2">Uncharacterized protein</fullName>
    </submittedName>
</protein>
<gene>
    <name evidence="2" type="ORF">PCOR1329_LOCUS34631</name>
</gene>
<proteinExistence type="predicted"/>
<evidence type="ECO:0000313" key="3">
    <source>
        <dbReference type="Proteomes" id="UP001189429"/>
    </source>
</evidence>
<reference evidence="2" key="1">
    <citation type="submission" date="2023-10" db="EMBL/GenBank/DDBJ databases">
        <authorList>
            <person name="Chen Y."/>
            <person name="Shah S."/>
            <person name="Dougan E. K."/>
            <person name="Thang M."/>
            <person name="Chan C."/>
        </authorList>
    </citation>
    <scope>NUCLEOTIDE SEQUENCE [LARGE SCALE GENOMIC DNA]</scope>
</reference>
<feature type="region of interest" description="Disordered" evidence="1">
    <location>
        <begin position="62"/>
        <end position="124"/>
    </location>
</feature>
<sequence length="231" mass="25358">MLAGHASRKNVWHWLGPAILACSPLQISRTDLLEFAACPDSFYEGGPWQIRAERRGNACGVASSVRPERGSREPSENPKMDCSKAIGKKASKRPPGGAKTVQRGAGHAASPPAPQQPTGPLLPLESDLDVESRTRLDAVAEEVFEAKVRRLLEQQTKTILDAIRQCRSEYRSPQHRDGYVCTHWRVFPERRAPESCRLGALLSDTTALPALGRTADCRSPGRWPKCPSVES</sequence>
<feature type="compositionally biased region" description="Basic and acidic residues" evidence="1">
    <location>
        <begin position="66"/>
        <end position="82"/>
    </location>
</feature>
<dbReference type="Proteomes" id="UP001189429">
    <property type="component" value="Unassembled WGS sequence"/>
</dbReference>
<evidence type="ECO:0000313" key="2">
    <source>
        <dbReference type="EMBL" id="CAK0838766.1"/>
    </source>
</evidence>
<dbReference type="EMBL" id="CAUYUJ010014247">
    <property type="protein sequence ID" value="CAK0838766.1"/>
    <property type="molecule type" value="Genomic_DNA"/>
</dbReference>
<accession>A0ABN9T1E4</accession>
<name>A0ABN9T1E4_9DINO</name>
<evidence type="ECO:0000256" key="1">
    <source>
        <dbReference type="SAM" id="MobiDB-lite"/>
    </source>
</evidence>
<keyword evidence="3" id="KW-1185">Reference proteome</keyword>
<organism evidence="2 3">
    <name type="scientific">Prorocentrum cordatum</name>
    <dbReference type="NCBI Taxonomy" id="2364126"/>
    <lineage>
        <taxon>Eukaryota</taxon>
        <taxon>Sar</taxon>
        <taxon>Alveolata</taxon>
        <taxon>Dinophyceae</taxon>
        <taxon>Prorocentrales</taxon>
        <taxon>Prorocentraceae</taxon>
        <taxon>Prorocentrum</taxon>
    </lineage>
</organism>
<comment type="caution">
    <text evidence="2">The sequence shown here is derived from an EMBL/GenBank/DDBJ whole genome shotgun (WGS) entry which is preliminary data.</text>
</comment>